<dbReference type="Gene3D" id="3.10.129.10">
    <property type="entry name" value="Hotdog Thioesterase"/>
    <property type="match status" value="1"/>
</dbReference>
<dbReference type="SUPFAM" id="SSF54637">
    <property type="entry name" value="Thioesterase/thiol ester dehydrase-isomerase"/>
    <property type="match status" value="1"/>
</dbReference>
<dbReference type="InterPro" id="IPR029069">
    <property type="entry name" value="HotDog_dom_sf"/>
</dbReference>
<protein>
    <recommendedName>
        <fullName evidence="4">Acyl-CoA thioester hydrolase</fullName>
    </recommendedName>
</protein>
<evidence type="ECO:0000313" key="3">
    <source>
        <dbReference type="Proteomes" id="UP001500755"/>
    </source>
</evidence>
<organism evidence="2 3">
    <name type="scientific">Brevibacterium samyangense</name>
    <dbReference type="NCBI Taxonomy" id="366888"/>
    <lineage>
        <taxon>Bacteria</taxon>
        <taxon>Bacillati</taxon>
        <taxon>Actinomycetota</taxon>
        <taxon>Actinomycetes</taxon>
        <taxon>Micrococcales</taxon>
        <taxon>Brevibacteriaceae</taxon>
        <taxon>Brevibacterium</taxon>
    </lineage>
</organism>
<sequence length="176" mass="18773">MGLMTSTDLTSRAQEPTATNDTNATPQTTPEATTAGSATVQDPSRVTVPLRWRDLDAQGHVYNGAYLTLFDEARSVYIRHVTGTGPEVGSVVARIEIDYVSEIAAGVPAVTIESGILAVGNKSFRTLETMYTPDGTVAARVQAVMLLWDKEARVALPLTDAQRAGLEAARVEQPNA</sequence>
<dbReference type="Pfam" id="PF13279">
    <property type="entry name" value="4HBT_2"/>
    <property type="match status" value="1"/>
</dbReference>
<dbReference type="Proteomes" id="UP001500755">
    <property type="component" value="Unassembled WGS sequence"/>
</dbReference>
<feature type="compositionally biased region" description="Polar residues" evidence="1">
    <location>
        <begin position="1"/>
        <end position="21"/>
    </location>
</feature>
<keyword evidence="3" id="KW-1185">Reference proteome</keyword>
<evidence type="ECO:0008006" key="4">
    <source>
        <dbReference type="Google" id="ProtNLM"/>
    </source>
</evidence>
<feature type="region of interest" description="Disordered" evidence="1">
    <location>
        <begin position="1"/>
        <end position="42"/>
    </location>
</feature>
<evidence type="ECO:0000313" key="2">
    <source>
        <dbReference type="EMBL" id="GAA2012167.1"/>
    </source>
</evidence>
<proteinExistence type="predicted"/>
<dbReference type="CDD" id="cd00586">
    <property type="entry name" value="4HBT"/>
    <property type="match status" value="1"/>
</dbReference>
<reference evidence="3" key="1">
    <citation type="journal article" date="2019" name="Int. J. Syst. Evol. Microbiol.">
        <title>The Global Catalogue of Microorganisms (GCM) 10K type strain sequencing project: providing services to taxonomists for standard genome sequencing and annotation.</title>
        <authorList>
            <consortium name="The Broad Institute Genomics Platform"/>
            <consortium name="The Broad Institute Genome Sequencing Center for Infectious Disease"/>
            <person name="Wu L."/>
            <person name="Ma J."/>
        </authorList>
    </citation>
    <scope>NUCLEOTIDE SEQUENCE [LARGE SCALE GENOMIC DNA]</scope>
    <source>
        <strain evidence="3">JCM 14546</strain>
    </source>
</reference>
<gene>
    <name evidence="2" type="ORF">GCM10009755_24500</name>
</gene>
<comment type="caution">
    <text evidence="2">The sequence shown here is derived from an EMBL/GenBank/DDBJ whole genome shotgun (WGS) entry which is preliminary data.</text>
</comment>
<evidence type="ECO:0000256" key="1">
    <source>
        <dbReference type="SAM" id="MobiDB-lite"/>
    </source>
</evidence>
<accession>A0ABP5F1N7</accession>
<dbReference type="EMBL" id="BAAANO010000025">
    <property type="protein sequence ID" value="GAA2012167.1"/>
    <property type="molecule type" value="Genomic_DNA"/>
</dbReference>
<feature type="compositionally biased region" description="Low complexity" evidence="1">
    <location>
        <begin position="22"/>
        <end position="35"/>
    </location>
</feature>
<name>A0ABP5F1N7_9MICO</name>